<proteinExistence type="predicted"/>
<sequence>MWRISECDLYWVTTAMRRIPEFRQLDKAKSMMRNLPPKYTAGLARVSVNCLSLAPRPPASTSATVWRTS</sequence>
<name>A0A1J5PCS1_9ZZZZ</name>
<gene>
    <name evidence="1" type="ORF">GALL_554380</name>
</gene>
<comment type="caution">
    <text evidence="1">The sequence shown here is derived from an EMBL/GenBank/DDBJ whole genome shotgun (WGS) entry which is preliminary data.</text>
</comment>
<evidence type="ECO:0000313" key="1">
    <source>
        <dbReference type="EMBL" id="OIQ63027.1"/>
    </source>
</evidence>
<protein>
    <submittedName>
        <fullName evidence="1">Uncharacterized protein</fullName>
    </submittedName>
</protein>
<dbReference type="EMBL" id="MLJW01009376">
    <property type="protein sequence ID" value="OIQ63027.1"/>
    <property type="molecule type" value="Genomic_DNA"/>
</dbReference>
<reference evidence="1" key="1">
    <citation type="submission" date="2016-10" db="EMBL/GenBank/DDBJ databases">
        <title>Sequence of Gallionella enrichment culture.</title>
        <authorList>
            <person name="Poehlein A."/>
            <person name="Muehling M."/>
            <person name="Daniel R."/>
        </authorList>
    </citation>
    <scope>NUCLEOTIDE SEQUENCE</scope>
</reference>
<accession>A0A1J5PCS1</accession>
<organism evidence="1">
    <name type="scientific">mine drainage metagenome</name>
    <dbReference type="NCBI Taxonomy" id="410659"/>
    <lineage>
        <taxon>unclassified sequences</taxon>
        <taxon>metagenomes</taxon>
        <taxon>ecological metagenomes</taxon>
    </lineage>
</organism>
<dbReference type="AlphaFoldDB" id="A0A1J5PCS1"/>